<accession>A0A1M4W3P6</accession>
<dbReference type="EMBL" id="FQTW01000005">
    <property type="protein sequence ID" value="SHE75770.1"/>
    <property type="molecule type" value="Genomic_DNA"/>
</dbReference>
<dbReference type="PANTHER" id="PTHR47623">
    <property type="entry name" value="OS09G0287300 PROTEIN"/>
    <property type="match status" value="1"/>
</dbReference>
<gene>
    <name evidence="1" type="ORF">SAMN05444278_10558</name>
</gene>
<dbReference type="STRING" id="1155689.SAMN05444278_10558"/>
<dbReference type="Proteomes" id="UP000184462">
    <property type="component" value="Unassembled WGS sequence"/>
</dbReference>
<evidence type="ECO:0000313" key="1">
    <source>
        <dbReference type="EMBL" id="SHE75770.1"/>
    </source>
</evidence>
<dbReference type="Pfam" id="PF00300">
    <property type="entry name" value="His_Phos_1"/>
    <property type="match status" value="1"/>
</dbReference>
<dbReference type="SUPFAM" id="SSF53254">
    <property type="entry name" value="Phosphoglycerate mutase-like"/>
    <property type="match status" value="1"/>
</dbReference>
<dbReference type="Gene3D" id="3.40.50.1240">
    <property type="entry name" value="Phosphoglycerate mutase-like"/>
    <property type="match status" value="1"/>
</dbReference>
<reference evidence="1 2" key="1">
    <citation type="submission" date="2016-11" db="EMBL/GenBank/DDBJ databases">
        <authorList>
            <person name="Jaros S."/>
            <person name="Januszkiewicz K."/>
            <person name="Wedrychowicz H."/>
        </authorList>
    </citation>
    <scope>NUCLEOTIDE SEQUENCE [LARGE SCALE GENOMIC DNA]</scope>
    <source>
        <strain evidence="1 2">DSM 25661</strain>
    </source>
</reference>
<proteinExistence type="predicted"/>
<dbReference type="PANTHER" id="PTHR47623:SF1">
    <property type="entry name" value="OS09G0287300 PROTEIN"/>
    <property type="match status" value="1"/>
</dbReference>
<sequence length="164" mass="18798">MSLKTLVLIRHGKSSWSNPDLDDFYRPLKKRATHDAKLVAEAFQKVNTKQFRAISSDAKRAFETAKMFQSHLPNTIIDLEPRHELYTFSPSNLLETILTTSPDIDELMVFGHNPAMTDVANQLGHQFFQNIPTTGLVQLSFDVDDWSQIAEGKTQFYLFPKKLR</sequence>
<keyword evidence="2" id="KW-1185">Reference proteome</keyword>
<dbReference type="InterPro" id="IPR013078">
    <property type="entry name" value="His_Pase_superF_clade-1"/>
</dbReference>
<evidence type="ECO:0000313" key="2">
    <source>
        <dbReference type="Proteomes" id="UP000184462"/>
    </source>
</evidence>
<protein>
    <submittedName>
        <fullName evidence="1">Phosphohistidine phosphatase</fullName>
    </submittedName>
</protein>
<dbReference type="AlphaFoldDB" id="A0A1M4W3P6"/>
<dbReference type="CDD" id="cd07040">
    <property type="entry name" value="HP"/>
    <property type="match status" value="1"/>
</dbReference>
<dbReference type="InterPro" id="IPR029033">
    <property type="entry name" value="His_PPase_superfam"/>
</dbReference>
<organism evidence="1 2">
    <name type="scientific">Psychroflexus salarius</name>
    <dbReference type="NCBI Taxonomy" id="1155689"/>
    <lineage>
        <taxon>Bacteria</taxon>
        <taxon>Pseudomonadati</taxon>
        <taxon>Bacteroidota</taxon>
        <taxon>Flavobacteriia</taxon>
        <taxon>Flavobacteriales</taxon>
        <taxon>Flavobacteriaceae</taxon>
        <taxon>Psychroflexus</taxon>
    </lineage>
</organism>
<name>A0A1M4W3P6_9FLAO</name>
<dbReference type="OrthoDB" id="9810154at2"/>
<dbReference type="RefSeq" id="WP_073192986.1">
    <property type="nucleotide sequence ID" value="NZ_FQTW01000005.1"/>
</dbReference>